<name>A0ABQ2B3R7_9MICO</name>
<comment type="caution">
    <text evidence="7">The sequence shown here is derived from an EMBL/GenBank/DDBJ whole genome shotgun (WGS) entry which is preliminary data.</text>
</comment>
<dbReference type="EMBL" id="BMDG01000002">
    <property type="protein sequence ID" value="GGI05357.1"/>
    <property type="molecule type" value="Genomic_DNA"/>
</dbReference>
<keyword evidence="3" id="KW-0274">FAD</keyword>
<dbReference type="Pfam" id="PF14759">
    <property type="entry name" value="Reductase_C"/>
    <property type="match status" value="1"/>
</dbReference>
<sequence>MPSSPEPILVVGGGLAAAKAAEAVRERDADVGLLVVTSEPCAPYERPPLSKEYLRGQAERDALFPLDEDWYADHDVDLRTSATVVGLDLGAHRATLADGAVLPFSRLLLATGSSPRMLDIPGRDLAGVHYLRTVEDADLIAATLLPASLENGGRLVVIGSGWIGMEVAASARSFGLDVTVAGLDEHPLEPVLGPEMGALYGRVHTDHGVDLRRGEAIAIVGAEGRVTGVELHDGTSLPADIVVVGVGATPNVGLAEAAGLSLRSRDQGGGVVVGPALRTSHPDVLAAGDIASIPSPHYGRPLRVEHWATALESGTHAGRALLGDDTPYDVLPYFFSDQYDVGMEYKGFVDLRRGGYELVLSGSVDDVELVAFWLRDGAVHAAMAVNVWERMDDVEELIRSRRDVPRAELEAFTR</sequence>
<evidence type="ECO:0000256" key="2">
    <source>
        <dbReference type="ARBA" id="ARBA00022630"/>
    </source>
</evidence>
<dbReference type="SUPFAM" id="SSF51905">
    <property type="entry name" value="FAD/NAD(P)-binding domain"/>
    <property type="match status" value="2"/>
</dbReference>
<evidence type="ECO:0000256" key="4">
    <source>
        <dbReference type="ARBA" id="ARBA00023002"/>
    </source>
</evidence>
<evidence type="ECO:0000259" key="5">
    <source>
        <dbReference type="Pfam" id="PF07992"/>
    </source>
</evidence>
<evidence type="ECO:0000259" key="6">
    <source>
        <dbReference type="Pfam" id="PF14759"/>
    </source>
</evidence>
<dbReference type="PANTHER" id="PTHR43557:SF2">
    <property type="entry name" value="RIESKE DOMAIN-CONTAINING PROTEIN-RELATED"/>
    <property type="match status" value="1"/>
</dbReference>
<keyword evidence="2" id="KW-0285">Flavoprotein</keyword>
<dbReference type="RefSeq" id="WP_188522157.1">
    <property type="nucleotide sequence ID" value="NZ_BMDG01000002.1"/>
</dbReference>
<evidence type="ECO:0000313" key="7">
    <source>
        <dbReference type="EMBL" id="GGI05357.1"/>
    </source>
</evidence>
<dbReference type="InterPro" id="IPR050446">
    <property type="entry name" value="FAD-oxidoreductase/Apoptosis"/>
</dbReference>
<keyword evidence="8" id="KW-1185">Reference proteome</keyword>
<feature type="domain" description="FAD/NAD(P)-binding" evidence="5">
    <location>
        <begin position="8"/>
        <end position="314"/>
    </location>
</feature>
<protein>
    <submittedName>
        <fullName evidence="7">Pyridine nucleotide-disulfide oxidoreductase</fullName>
    </submittedName>
</protein>
<dbReference type="Proteomes" id="UP000632535">
    <property type="component" value="Unassembled WGS sequence"/>
</dbReference>
<organism evidence="7 8">
    <name type="scientific">Isoptericola cucumis</name>
    <dbReference type="NCBI Taxonomy" id="1776856"/>
    <lineage>
        <taxon>Bacteria</taxon>
        <taxon>Bacillati</taxon>
        <taxon>Actinomycetota</taxon>
        <taxon>Actinomycetes</taxon>
        <taxon>Micrococcales</taxon>
        <taxon>Promicromonosporaceae</taxon>
        <taxon>Isoptericola</taxon>
    </lineage>
</organism>
<evidence type="ECO:0000256" key="3">
    <source>
        <dbReference type="ARBA" id="ARBA00022827"/>
    </source>
</evidence>
<dbReference type="PANTHER" id="PTHR43557">
    <property type="entry name" value="APOPTOSIS-INDUCING FACTOR 1"/>
    <property type="match status" value="1"/>
</dbReference>
<dbReference type="SUPFAM" id="SSF55424">
    <property type="entry name" value="FAD/NAD-linked reductases, dimerisation (C-terminal) domain"/>
    <property type="match status" value="1"/>
</dbReference>
<dbReference type="InterPro" id="IPR023753">
    <property type="entry name" value="FAD/NAD-binding_dom"/>
</dbReference>
<dbReference type="Gene3D" id="3.50.50.60">
    <property type="entry name" value="FAD/NAD(P)-binding domain"/>
    <property type="match status" value="2"/>
</dbReference>
<reference evidence="8" key="1">
    <citation type="journal article" date="2019" name="Int. J. Syst. Evol. Microbiol.">
        <title>The Global Catalogue of Microorganisms (GCM) 10K type strain sequencing project: providing services to taxonomists for standard genome sequencing and annotation.</title>
        <authorList>
            <consortium name="The Broad Institute Genomics Platform"/>
            <consortium name="The Broad Institute Genome Sequencing Center for Infectious Disease"/>
            <person name="Wu L."/>
            <person name="Ma J."/>
        </authorList>
    </citation>
    <scope>NUCLEOTIDE SEQUENCE [LARGE SCALE GENOMIC DNA]</scope>
    <source>
        <strain evidence="8">CCM 8653</strain>
    </source>
</reference>
<dbReference type="PRINTS" id="PR00368">
    <property type="entry name" value="FADPNR"/>
</dbReference>
<dbReference type="Gene3D" id="3.30.390.30">
    <property type="match status" value="1"/>
</dbReference>
<dbReference type="InterPro" id="IPR036188">
    <property type="entry name" value="FAD/NAD-bd_sf"/>
</dbReference>
<gene>
    <name evidence="7" type="ORF">GCM10007368_05750</name>
</gene>
<keyword evidence="4" id="KW-0560">Oxidoreductase</keyword>
<dbReference type="PRINTS" id="PR00411">
    <property type="entry name" value="PNDRDTASEI"/>
</dbReference>
<evidence type="ECO:0000256" key="1">
    <source>
        <dbReference type="ARBA" id="ARBA00001974"/>
    </source>
</evidence>
<comment type="cofactor">
    <cofactor evidence="1">
        <name>FAD</name>
        <dbReference type="ChEBI" id="CHEBI:57692"/>
    </cofactor>
</comment>
<proteinExistence type="predicted"/>
<evidence type="ECO:0000313" key="8">
    <source>
        <dbReference type="Proteomes" id="UP000632535"/>
    </source>
</evidence>
<accession>A0ABQ2B3R7</accession>
<dbReference type="InterPro" id="IPR028202">
    <property type="entry name" value="Reductase_C"/>
</dbReference>
<feature type="domain" description="Reductase C-terminal" evidence="6">
    <location>
        <begin position="333"/>
        <end position="409"/>
    </location>
</feature>
<dbReference type="InterPro" id="IPR016156">
    <property type="entry name" value="FAD/NAD-linked_Rdtase_dimer_sf"/>
</dbReference>
<dbReference type="Pfam" id="PF07992">
    <property type="entry name" value="Pyr_redox_2"/>
    <property type="match status" value="1"/>
</dbReference>